<organism evidence="11 12">
    <name type="scientific">Gekko japonicus</name>
    <name type="common">Schlegel's Japanese gecko</name>
    <dbReference type="NCBI Taxonomy" id="146911"/>
    <lineage>
        <taxon>Eukaryota</taxon>
        <taxon>Metazoa</taxon>
        <taxon>Chordata</taxon>
        <taxon>Craniata</taxon>
        <taxon>Vertebrata</taxon>
        <taxon>Euteleostomi</taxon>
        <taxon>Lepidosauria</taxon>
        <taxon>Squamata</taxon>
        <taxon>Bifurcata</taxon>
        <taxon>Gekkota</taxon>
        <taxon>Gekkonidae</taxon>
        <taxon>Gekkoninae</taxon>
        <taxon>Gekko</taxon>
    </lineage>
</organism>
<accession>A0ABM1KID1</accession>
<dbReference type="SMART" id="SM00208">
    <property type="entry name" value="TNFR"/>
    <property type="match status" value="3"/>
</dbReference>
<dbReference type="InterPro" id="IPR017371">
    <property type="entry name" value="TNFR_11B"/>
</dbReference>
<dbReference type="CDD" id="cd01670">
    <property type="entry name" value="Death"/>
    <property type="match status" value="1"/>
</dbReference>
<feature type="signal peptide" evidence="9">
    <location>
        <begin position="1"/>
        <end position="21"/>
    </location>
</feature>
<dbReference type="PANTHER" id="PTHR23097:SF90">
    <property type="entry name" value="TUMOR NECROSIS FACTOR RECEPTOR SUPERFAMILY MEMBER 11B"/>
    <property type="match status" value="1"/>
</dbReference>
<dbReference type="SUPFAM" id="SSF57586">
    <property type="entry name" value="TNF receptor-like"/>
    <property type="match status" value="2"/>
</dbReference>
<keyword evidence="7" id="KW-0325">Glycoprotein</keyword>
<dbReference type="SUPFAM" id="SSF47986">
    <property type="entry name" value="DEATH domain"/>
    <property type="match status" value="1"/>
</dbReference>
<dbReference type="GeneID" id="107116114"/>
<dbReference type="PANTHER" id="PTHR23097">
    <property type="entry name" value="TUMOR NECROSIS FACTOR RECEPTOR SUPERFAMILY MEMBER"/>
    <property type="match status" value="1"/>
</dbReference>
<dbReference type="Pfam" id="PF00020">
    <property type="entry name" value="TNFR_c6"/>
    <property type="match status" value="3"/>
</dbReference>
<dbReference type="RefSeq" id="XP_015273468.1">
    <property type="nucleotide sequence ID" value="XM_015417982.1"/>
</dbReference>
<evidence type="ECO:0000256" key="9">
    <source>
        <dbReference type="SAM" id="SignalP"/>
    </source>
</evidence>
<evidence type="ECO:0000256" key="3">
    <source>
        <dbReference type="ARBA" id="ARBA00022703"/>
    </source>
</evidence>
<dbReference type="Pfam" id="PF23630">
    <property type="entry name" value="Death_TNFRSF11B"/>
    <property type="match status" value="2"/>
</dbReference>
<dbReference type="Gene3D" id="2.10.50.10">
    <property type="entry name" value="Tumor Necrosis Factor Receptor, subunit A, domain 2"/>
    <property type="match status" value="2"/>
</dbReference>
<evidence type="ECO:0000256" key="7">
    <source>
        <dbReference type="ARBA" id="ARBA00023180"/>
    </source>
</evidence>
<keyword evidence="3" id="KW-0053">Apoptosis</keyword>
<keyword evidence="12" id="KW-0675">Receptor</keyword>
<dbReference type="Proteomes" id="UP000694871">
    <property type="component" value="Unplaced"/>
</dbReference>
<evidence type="ECO:0000256" key="1">
    <source>
        <dbReference type="ARBA" id="ARBA00004613"/>
    </source>
</evidence>
<dbReference type="InterPro" id="IPR052459">
    <property type="entry name" value="TNFRSF_decoy_receptor"/>
</dbReference>
<feature type="chain" id="PRO_5045625023" evidence="9">
    <location>
        <begin position="22"/>
        <end position="395"/>
    </location>
</feature>
<dbReference type="InterPro" id="IPR001368">
    <property type="entry name" value="TNFR/NGFR_Cys_rich_reg"/>
</dbReference>
<comment type="subcellular location">
    <subcellularLocation>
        <location evidence="1">Secreted</location>
    </subcellularLocation>
</comment>
<keyword evidence="4 9" id="KW-0732">Signal</keyword>
<gene>
    <name evidence="12" type="primary">TNFRSF11B</name>
</gene>
<evidence type="ECO:0000259" key="10">
    <source>
        <dbReference type="PROSITE" id="PS50050"/>
    </source>
</evidence>
<name>A0ABM1KID1_GEKJA</name>
<keyword evidence="6 8" id="KW-1015">Disulfide bond</keyword>
<evidence type="ECO:0000313" key="12">
    <source>
        <dbReference type="RefSeq" id="XP_015273468.1"/>
    </source>
</evidence>
<evidence type="ECO:0000256" key="6">
    <source>
        <dbReference type="ARBA" id="ARBA00023157"/>
    </source>
</evidence>
<evidence type="ECO:0000256" key="8">
    <source>
        <dbReference type="PROSITE-ProRule" id="PRU00206"/>
    </source>
</evidence>
<dbReference type="InterPro" id="IPR011029">
    <property type="entry name" value="DEATH-like_dom_sf"/>
</dbReference>
<feature type="domain" description="TNFR-Cys" evidence="10">
    <location>
        <begin position="64"/>
        <end position="105"/>
    </location>
</feature>
<proteinExistence type="predicted"/>
<evidence type="ECO:0000256" key="2">
    <source>
        <dbReference type="ARBA" id="ARBA00022525"/>
    </source>
</evidence>
<protein>
    <submittedName>
        <fullName evidence="12">Tumor necrosis factor receptor superfamily member 11B</fullName>
    </submittedName>
</protein>
<reference evidence="12" key="1">
    <citation type="submission" date="2025-08" db="UniProtKB">
        <authorList>
            <consortium name="RefSeq"/>
        </authorList>
    </citation>
    <scope>IDENTIFICATION</scope>
</reference>
<keyword evidence="2" id="KW-0964">Secreted</keyword>
<keyword evidence="11" id="KW-1185">Reference proteome</keyword>
<dbReference type="PRINTS" id="PR01975">
    <property type="entry name" value="TNFACTORR11B"/>
</dbReference>
<evidence type="ECO:0000256" key="4">
    <source>
        <dbReference type="ARBA" id="ARBA00022729"/>
    </source>
</evidence>
<feature type="disulfide bond" evidence="8">
    <location>
        <begin position="65"/>
        <end position="80"/>
    </location>
</feature>
<keyword evidence="5" id="KW-0677">Repeat</keyword>
<evidence type="ECO:0000313" key="11">
    <source>
        <dbReference type="Proteomes" id="UP000694871"/>
    </source>
</evidence>
<comment type="caution">
    <text evidence="8">Lacks conserved residue(s) required for the propagation of feature annotation.</text>
</comment>
<sequence length="395" mass="45124">MNKFLCCTLVLLDISVKWTVPETIPPKHPYYDRRTGLQLLCDQCPAGTYVKKPCTATSQTVCAPCPEGHYEDDWNFDDECFWCSAVCQELQFVRQECTSTQKRICECVEGRYFNVEYCARHTKCPPGFGVVEKGTPWTDTVCGRCPEGYFSDVFSSLAPCRKTDARSGDTKQDNVWQGGKDNKSDQQCGIDVTLCEEAFFRFAVPTKPTPNWLSSLTDSLPGKNISAEALEKIKQRNSPQEQTFQLLKLWKQQNKDHSMVMKIIQDIDLCENSILKQIGHLNVTPEQLNMLMENLPGEKVGREETERIMKVCQSAEQIPKLLNLWRIKNQDQDSIKGLMYGLKHLKAYHFPKTTIQGLRKVVKSLRSSTMQKLYQKLFLEMLGKQAHLVKGKLVV</sequence>
<dbReference type="InterPro" id="IPR057633">
    <property type="entry name" value="Death_TNF11B"/>
</dbReference>
<feature type="repeat" description="TNFR-Cys" evidence="8">
    <location>
        <begin position="64"/>
        <end position="105"/>
    </location>
</feature>
<evidence type="ECO:0000256" key="5">
    <source>
        <dbReference type="ARBA" id="ARBA00022737"/>
    </source>
</evidence>
<dbReference type="PROSITE" id="PS50050">
    <property type="entry name" value="TNFR_NGFR_2"/>
    <property type="match status" value="1"/>
</dbReference>
<feature type="disulfide bond" evidence="8">
    <location>
        <begin position="87"/>
        <end position="105"/>
    </location>
</feature>